<accession>A0A6S5TNM3</accession>
<dbReference type="RefSeq" id="WP_182817127.1">
    <property type="nucleotide sequence ID" value="NZ_AP022227.1"/>
</dbReference>
<gene>
    <name evidence="1" type="ORF">WP8W18C01_06730</name>
</gene>
<evidence type="ECO:0000313" key="2">
    <source>
        <dbReference type="Proteomes" id="UP000515680"/>
    </source>
</evidence>
<organism evidence="1 2">
    <name type="scientific">Pseudomonas putida</name>
    <name type="common">Arthrobacter siderocapsulatus</name>
    <dbReference type="NCBI Taxonomy" id="303"/>
    <lineage>
        <taxon>Bacteria</taxon>
        <taxon>Pseudomonadati</taxon>
        <taxon>Pseudomonadota</taxon>
        <taxon>Gammaproteobacteria</taxon>
        <taxon>Pseudomonadales</taxon>
        <taxon>Pseudomonadaceae</taxon>
        <taxon>Pseudomonas</taxon>
    </lineage>
</organism>
<reference evidence="1 2" key="1">
    <citation type="submission" date="2019-12" db="EMBL/GenBank/DDBJ databases">
        <title>complete genome sequences of Pseudomonas putida str. WP8-W18-CRE-01 isolated from wastewater treatment plant effluent.</title>
        <authorList>
            <person name="Sekizuka T."/>
            <person name="Itokawa K."/>
            <person name="Yatsu K."/>
            <person name="Inamine Y."/>
            <person name="Kuroda M."/>
        </authorList>
    </citation>
    <scope>NUCLEOTIDE SEQUENCE [LARGE SCALE GENOMIC DNA]</scope>
    <source>
        <strain evidence="1 2">WP8-W18-CRE-01</strain>
    </source>
</reference>
<sequence>MNRHDNRLCSSDDLARLLQTFAQRYIRKTFISRFMHEAKKKPEQLHARVCHSPEQLFHGGLRGSPQCLPATGEFLTLENTGFKVGTWKHCEADLLVCFGGLVIAQGGAWFWARSEPTRQRPGNEYHGMPHR</sequence>
<proteinExistence type="predicted"/>
<dbReference type="AlphaFoldDB" id="A0A6S5TNM3"/>
<protein>
    <submittedName>
        <fullName evidence="1">Uncharacterized protein</fullName>
    </submittedName>
</protein>
<dbReference type="EMBL" id="AP022227">
    <property type="protein sequence ID" value="BBT38332.1"/>
    <property type="molecule type" value="Genomic_DNA"/>
</dbReference>
<dbReference type="Proteomes" id="UP000515680">
    <property type="component" value="Chromosome"/>
</dbReference>
<evidence type="ECO:0000313" key="1">
    <source>
        <dbReference type="EMBL" id="BBT38332.1"/>
    </source>
</evidence>
<name>A0A6S5TNM3_PSEPU</name>